<dbReference type="SMART" id="SM01016">
    <property type="entry name" value="Arg_tRNA_synt_N"/>
    <property type="match status" value="1"/>
</dbReference>
<protein>
    <recommendedName>
        <fullName evidence="2 9">Arginine--tRNA ligase</fullName>
        <ecNumber evidence="2 9">6.1.1.19</ecNumber>
    </recommendedName>
</protein>
<evidence type="ECO:0000313" key="13">
    <source>
        <dbReference type="EMBL" id="KKQ27372.1"/>
    </source>
</evidence>
<dbReference type="InterPro" id="IPR008909">
    <property type="entry name" value="DALR_anticod-bd"/>
</dbReference>
<evidence type="ECO:0000259" key="11">
    <source>
        <dbReference type="SMART" id="SM00836"/>
    </source>
</evidence>
<evidence type="ECO:0000256" key="10">
    <source>
        <dbReference type="RuleBase" id="RU363038"/>
    </source>
</evidence>
<gene>
    <name evidence="13" type="ORF">US42_C0010G0019</name>
</gene>
<keyword evidence="3 10" id="KW-0436">Ligase</keyword>
<dbReference type="PRINTS" id="PR01038">
    <property type="entry name" value="TRNASYNTHARG"/>
</dbReference>
<evidence type="ECO:0000256" key="6">
    <source>
        <dbReference type="ARBA" id="ARBA00022917"/>
    </source>
</evidence>
<dbReference type="InterPro" id="IPR014729">
    <property type="entry name" value="Rossmann-like_a/b/a_fold"/>
</dbReference>
<dbReference type="Pfam" id="PF03485">
    <property type="entry name" value="Arg_tRNA_synt_N"/>
    <property type="match status" value="1"/>
</dbReference>
<dbReference type="SUPFAM" id="SSF47323">
    <property type="entry name" value="Anticodon-binding domain of a subclass of class I aminoacyl-tRNA synthetases"/>
    <property type="match status" value="1"/>
</dbReference>
<dbReference type="PANTHER" id="PTHR11956">
    <property type="entry name" value="ARGINYL-TRNA SYNTHETASE"/>
    <property type="match status" value="1"/>
</dbReference>
<evidence type="ECO:0000256" key="2">
    <source>
        <dbReference type="ARBA" id="ARBA00012837"/>
    </source>
</evidence>
<accession>A0A0G0GBM7</accession>
<evidence type="ECO:0000259" key="12">
    <source>
        <dbReference type="SMART" id="SM01016"/>
    </source>
</evidence>
<dbReference type="AlphaFoldDB" id="A0A0G0GBM7"/>
<proteinExistence type="inferred from homology"/>
<dbReference type="PANTHER" id="PTHR11956:SF5">
    <property type="entry name" value="ARGININE--TRNA LIGASE, CYTOPLASMIC"/>
    <property type="match status" value="1"/>
</dbReference>
<evidence type="ECO:0000313" key="14">
    <source>
        <dbReference type="Proteomes" id="UP000034849"/>
    </source>
</evidence>
<dbReference type="InterPro" id="IPR036695">
    <property type="entry name" value="Arg-tRNA-synth_N_sf"/>
</dbReference>
<feature type="domain" description="Arginyl tRNA synthetase N-terminal" evidence="12">
    <location>
        <begin position="2"/>
        <end position="84"/>
    </location>
</feature>
<dbReference type="Gene3D" id="3.30.1360.70">
    <property type="entry name" value="Arginyl tRNA synthetase N-terminal domain"/>
    <property type="match status" value="1"/>
</dbReference>
<evidence type="ECO:0000256" key="4">
    <source>
        <dbReference type="ARBA" id="ARBA00022741"/>
    </source>
</evidence>
<dbReference type="InterPro" id="IPR009080">
    <property type="entry name" value="tRNAsynth_Ia_anticodon-bd"/>
</dbReference>
<keyword evidence="6 10" id="KW-0648">Protein biosynthesis</keyword>
<dbReference type="SUPFAM" id="SSF52374">
    <property type="entry name" value="Nucleotidylyl transferase"/>
    <property type="match status" value="1"/>
</dbReference>
<comment type="caution">
    <text evidence="13">The sequence shown here is derived from an EMBL/GenBank/DDBJ whole genome shotgun (WGS) entry which is preliminary data.</text>
</comment>
<dbReference type="FunFam" id="1.10.730.10:FF:000006">
    <property type="entry name" value="Arginyl-tRNA synthetase 2, mitochondrial"/>
    <property type="match status" value="1"/>
</dbReference>
<keyword evidence="5 10" id="KW-0067">ATP-binding</keyword>
<dbReference type="Gene3D" id="1.10.730.10">
    <property type="entry name" value="Isoleucyl-tRNA Synthetase, Domain 1"/>
    <property type="match status" value="1"/>
</dbReference>
<dbReference type="GO" id="GO:0006420">
    <property type="term" value="P:arginyl-tRNA aminoacylation"/>
    <property type="evidence" value="ECO:0007669"/>
    <property type="project" value="UniProtKB-UniRule"/>
</dbReference>
<dbReference type="STRING" id="1619046.US42_C0010G0019"/>
<dbReference type="InterPro" id="IPR001278">
    <property type="entry name" value="Arg-tRNA-ligase"/>
</dbReference>
<dbReference type="Gene3D" id="3.40.50.620">
    <property type="entry name" value="HUPs"/>
    <property type="match status" value="1"/>
</dbReference>
<dbReference type="GO" id="GO:0005524">
    <property type="term" value="F:ATP binding"/>
    <property type="evidence" value="ECO:0007669"/>
    <property type="project" value="UniProtKB-KW"/>
</dbReference>
<keyword evidence="4 10" id="KW-0547">Nucleotide-binding</keyword>
<dbReference type="Pfam" id="PF05746">
    <property type="entry name" value="DALR_1"/>
    <property type="match status" value="1"/>
</dbReference>
<dbReference type="SMART" id="SM00836">
    <property type="entry name" value="DALR_1"/>
    <property type="match status" value="1"/>
</dbReference>
<dbReference type="InterPro" id="IPR035684">
    <property type="entry name" value="ArgRS_core"/>
</dbReference>
<dbReference type="Pfam" id="PF00750">
    <property type="entry name" value="tRNA-synt_1d"/>
    <property type="match status" value="1"/>
</dbReference>
<evidence type="ECO:0000256" key="5">
    <source>
        <dbReference type="ARBA" id="ARBA00022840"/>
    </source>
</evidence>
<comment type="catalytic activity">
    <reaction evidence="8">
        <text>tRNA(Arg) + L-arginine + ATP = L-arginyl-tRNA(Arg) + AMP + diphosphate</text>
        <dbReference type="Rhea" id="RHEA:20301"/>
        <dbReference type="Rhea" id="RHEA-COMP:9658"/>
        <dbReference type="Rhea" id="RHEA-COMP:9673"/>
        <dbReference type="ChEBI" id="CHEBI:30616"/>
        <dbReference type="ChEBI" id="CHEBI:32682"/>
        <dbReference type="ChEBI" id="CHEBI:33019"/>
        <dbReference type="ChEBI" id="CHEBI:78442"/>
        <dbReference type="ChEBI" id="CHEBI:78513"/>
        <dbReference type="ChEBI" id="CHEBI:456215"/>
        <dbReference type="EC" id="6.1.1.19"/>
    </reaction>
</comment>
<dbReference type="GO" id="GO:0005737">
    <property type="term" value="C:cytoplasm"/>
    <property type="evidence" value="ECO:0007669"/>
    <property type="project" value="UniProtKB-UniRule"/>
</dbReference>
<evidence type="ECO:0000256" key="1">
    <source>
        <dbReference type="ARBA" id="ARBA00005594"/>
    </source>
</evidence>
<dbReference type="InterPro" id="IPR005148">
    <property type="entry name" value="Arg-tRNA-synth_N"/>
</dbReference>
<evidence type="ECO:0000256" key="9">
    <source>
        <dbReference type="NCBIfam" id="TIGR00456"/>
    </source>
</evidence>
<name>A0A0G0GBM7_9BACT</name>
<organism evidence="13 14">
    <name type="scientific">Candidatus Magasanikbacteria bacterium GW2011_GWC2_37_14</name>
    <dbReference type="NCBI Taxonomy" id="1619046"/>
    <lineage>
        <taxon>Bacteria</taxon>
        <taxon>Candidatus Magasanikiibacteriota</taxon>
    </lineage>
</organism>
<reference evidence="13 14" key="1">
    <citation type="journal article" date="2015" name="Nature">
        <title>rRNA introns, odd ribosomes, and small enigmatic genomes across a large radiation of phyla.</title>
        <authorList>
            <person name="Brown C.T."/>
            <person name="Hug L.A."/>
            <person name="Thomas B.C."/>
            <person name="Sharon I."/>
            <person name="Castelle C.J."/>
            <person name="Singh A."/>
            <person name="Wilkins M.J."/>
            <person name="Williams K.H."/>
            <person name="Banfield J.F."/>
        </authorList>
    </citation>
    <scope>NUCLEOTIDE SEQUENCE [LARGE SCALE GENOMIC DNA]</scope>
</reference>
<evidence type="ECO:0000256" key="8">
    <source>
        <dbReference type="ARBA" id="ARBA00049339"/>
    </source>
</evidence>
<dbReference type="GO" id="GO:0004814">
    <property type="term" value="F:arginine-tRNA ligase activity"/>
    <property type="evidence" value="ECO:0007669"/>
    <property type="project" value="UniProtKB-UniRule"/>
</dbReference>
<dbReference type="Proteomes" id="UP000034849">
    <property type="component" value="Unassembled WGS sequence"/>
</dbReference>
<dbReference type="NCBIfam" id="TIGR00456">
    <property type="entry name" value="argS"/>
    <property type="match status" value="1"/>
</dbReference>
<dbReference type="SUPFAM" id="SSF55190">
    <property type="entry name" value="Arginyl-tRNA synthetase (ArgRS), N-terminal 'additional' domain"/>
    <property type="match status" value="1"/>
</dbReference>
<evidence type="ECO:0000256" key="3">
    <source>
        <dbReference type="ARBA" id="ARBA00022598"/>
    </source>
</evidence>
<dbReference type="EMBL" id="LBSX01000010">
    <property type="protein sequence ID" value="KKQ27372.1"/>
    <property type="molecule type" value="Genomic_DNA"/>
</dbReference>
<keyword evidence="7 10" id="KW-0030">Aminoacyl-tRNA synthetase</keyword>
<sequence length="567" mass="64427">MDLIKQQIIELLKSIGVSGVIELTTPPKPEMGDLAFACFGLAKEQGKNPAEVAKDLKKELDSRLRGNDALEKVEVFGPYVNFYLNNVELAKMVLNQKDPSTSFHSAQGKVMVEFAHPNTHKPVHIGHLRTMITGESMARIFENVGNKVVRANYQGDVGMHIAKCLWGIMQDKDWEKIIKNLKTTSERAIFLGQVYARGGQAYEKDEQAKKEIEEINAKIYSQDKSIRGLYKKTRKWSLNYFDYIYQRVDTHFDRFYFESECFELGKKIVLEGVKNGIFEESQGAIIFAGSKYGLHDRVFVNSKGLPTYEAKDMALARLQFKEYHPDFIYHVVAKEQTEYFKVMFKALEFTLPNSKDKEKHLVYGWVSLKEGKMSSRTGQVILAEWLLDEAEKKITEVMKGREIENKEKIIRKIANAAIKYSMLKTGIGNDIIFDINEAVSLTGDSGPYLLYIVARIKSILRKSKAFLTAGRSKVVVGSVEPQEKSLILQIAQFPEVTKEAVEKLDPSRIAKYLFELAQKFNSFYENCPVLQAESVVVRDFRLQLISMTGQAMEHGLGLLGITAIDEM</sequence>
<evidence type="ECO:0000256" key="7">
    <source>
        <dbReference type="ARBA" id="ARBA00023146"/>
    </source>
</evidence>
<feature type="domain" description="DALR anticodon binding" evidence="11">
    <location>
        <begin position="449"/>
        <end position="567"/>
    </location>
</feature>
<dbReference type="EC" id="6.1.1.19" evidence="2 9"/>
<dbReference type="PATRIC" id="fig|1619046.3.peg.699"/>
<comment type="similarity">
    <text evidence="1 10">Belongs to the class-I aminoacyl-tRNA synthetase family.</text>
</comment>